<dbReference type="SUPFAM" id="SSF54236">
    <property type="entry name" value="Ubiquitin-like"/>
    <property type="match status" value="2"/>
</dbReference>
<dbReference type="InterPro" id="IPR000626">
    <property type="entry name" value="Ubiquitin-like_dom"/>
</dbReference>
<accession>A0A812UZY2</accession>
<name>A0A812UZY2_9DINO</name>
<evidence type="ECO:0000259" key="2">
    <source>
        <dbReference type="PROSITE" id="PS50053"/>
    </source>
</evidence>
<dbReference type="CDD" id="cd17039">
    <property type="entry name" value="Ubl_ubiquitin_like"/>
    <property type="match status" value="1"/>
</dbReference>
<keyword evidence="4" id="KW-1185">Reference proteome</keyword>
<dbReference type="OrthoDB" id="419317at2759"/>
<organism evidence="3 4">
    <name type="scientific">Symbiodinium natans</name>
    <dbReference type="NCBI Taxonomy" id="878477"/>
    <lineage>
        <taxon>Eukaryota</taxon>
        <taxon>Sar</taxon>
        <taxon>Alveolata</taxon>
        <taxon>Dinophyceae</taxon>
        <taxon>Suessiales</taxon>
        <taxon>Symbiodiniaceae</taxon>
        <taxon>Symbiodinium</taxon>
    </lineage>
</organism>
<dbReference type="Proteomes" id="UP000604046">
    <property type="component" value="Unassembled WGS sequence"/>
</dbReference>
<proteinExistence type="predicted"/>
<comment type="caution">
    <text evidence="3">The sequence shown here is derived from an EMBL/GenBank/DDBJ whole genome shotgun (WGS) entry which is preliminary data.</text>
</comment>
<dbReference type="SMART" id="SM00213">
    <property type="entry name" value="UBQ"/>
    <property type="match status" value="1"/>
</dbReference>
<dbReference type="PROSITE" id="PS50053">
    <property type="entry name" value="UBIQUITIN_2"/>
    <property type="match status" value="2"/>
</dbReference>
<evidence type="ECO:0000313" key="3">
    <source>
        <dbReference type="EMBL" id="CAE7593736.1"/>
    </source>
</evidence>
<feature type="region of interest" description="Disordered" evidence="1">
    <location>
        <begin position="1"/>
        <end position="24"/>
    </location>
</feature>
<dbReference type="Gene3D" id="3.10.20.90">
    <property type="entry name" value="Phosphatidylinositol 3-kinase Catalytic Subunit, Chain A, domain 1"/>
    <property type="match status" value="1"/>
</dbReference>
<dbReference type="InterPro" id="IPR029071">
    <property type="entry name" value="Ubiquitin-like_domsf"/>
</dbReference>
<dbReference type="AlphaFoldDB" id="A0A812UZY2"/>
<feature type="domain" description="Ubiquitin-like" evidence="2">
    <location>
        <begin position="252"/>
        <end position="322"/>
    </location>
</feature>
<evidence type="ECO:0000256" key="1">
    <source>
        <dbReference type="SAM" id="MobiDB-lite"/>
    </source>
</evidence>
<feature type="domain" description="Ubiquitin-like" evidence="2">
    <location>
        <begin position="168"/>
        <end position="246"/>
    </location>
</feature>
<reference evidence="3" key="1">
    <citation type="submission" date="2021-02" db="EMBL/GenBank/DDBJ databases">
        <authorList>
            <person name="Dougan E. K."/>
            <person name="Rhodes N."/>
            <person name="Thang M."/>
            <person name="Chan C."/>
        </authorList>
    </citation>
    <scope>NUCLEOTIDE SEQUENCE</scope>
</reference>
<sequence length="333" mass="36045">MQGLSEATTRSTATSRPSEFRPTPAAPARHILCSSFAARRMDGLAWLSRMSYTCLLSTYLGHPRSALCSRGPFEIRAVNRRHLHYESSKGVSKNSLLSTLPCFKIRRRLGEASASVMSICVIMPSMTYYPPYAPMAPTCVYVNQQAFCQPIQTGTEPSTAATSVCDSIHVTVSTMDGHHEVLSVKGSDTVKDLKEYIKDCRLGNANTEDMRLHHAGVQLHEGKATMSECGVTEGSKIEMVVVSKAAQIPRKARVFLRTASGETKPFDVHLTTQAAEVAAEAAKLCGLEGPLPTLSFRGRVLVGNKSLKDAGVEMGSVMKLTIPEPVIDAGVDK</sequence>
<feature type="compositionally biased region" description="Low complexity" evidence="1">
    <location>
        <begin position="1"/>
        <end position="17"/>
    </location>
</feature>
<protein>
    <submittedName>
        <fullName evidence="3">ANK3 protein</fullName>
    </submittedName>
</protein>
<dbReference type="Pfam" id="PF00240">
    <property type="entry name" value="ubiquitin"/>
    <property type="match status" value="1"/>
</dbReference>
<gene>
    <name evidence="3" type="primary">ANK3</name>
    <name evidence="3" type="ORF">SNAT2548_LOCUS33799</name>
</gene>
<evidence type="ECO:0000313" key="4">
    <source>
        <dbReference type="Proteomes" id="UP000604046"/>
    </source>
</evidence>
<dbReference type="EMBL" id="CAJNDS010002778">
    <property type="protein sequence ID" value="CAE7593736.1"/>
    <property type="molecule type" value="Genomic_DNA"/>
</dbReference>